<reference evidence="1 2" key="1">
    <citation type="submission" date="2019-02" db="EMBL/GenBank/DDBJ databases">
        <title>Deep-cultivation of Planctomycetes and their phenomic and genomic characterization uncovers novel biology.</title>
        <authorList>
            <person name="Wiegand S."/>
            <person name="Jogler M."/>
            <person name="Boedeker C."/>
            <person name="Pinto D."/>
            <person name="Vollmers J."/>
            <person name="Rivas-Marin E."/>
            <person name="Kohn T."/>
            <person name="Peeters S.H."/>
            <person name="Heuer A."/>
            <person name="Rast P."/>
            <person name="Oberbeckmann S."/>
            <person name="Bunk B."/>
            <person name="Jeske O."/>
            <person name="Meyerdierks A."/>
            <person name="Storesund J.E."/>
            <person name="Kallscheuer N."/>
            <person name="Luecker S."/>
            <person name="Lage O.M."/>
            <person name="Pohl T."/>
            <person name="Merkel B.J."/>
            <person name="Hornburger P."/>
            <person name="Mueller R.-W."/>
            <person name="Bruemmer F."/>
            <person name="Labrenz M."/>
            <person name="Spormann A.M."/>
            <person name="Op Den Camp H."/>
            <person name="Overmann J."/>
            <person name="Amann R."/>
            <person name="Jetten M.S.M."/>
            <person name="Mascher T."/>
            <person name="Medema M.H."/>
            <person name="Devos D.P."/>
            <person name="Kaster A.-K."/>
            <person name="Ovreas L."/>
            <person name="Rohde M."/>
            <person name="Galperin M.Y."/>
            <person name="Jogler C."/>
        </authorList>
    </citation>
    <scope>NUCLEOTIDE SEQUENCE [LARGE SCALE GENOMIC DNA]</scope>
    <source>
        <strain evidence="1 2">Pla52o</strain>
    </source>
</reference>
<gene>
    <name evidence="1" type="ORF">Pla52o_30030</name>
</gene>
<evidence type="ECO:0000313" key="2">
    <source>
        <dbReference type="Proteomes" id="UP000316304"/>
    </source>
</evidence>
<dbReference type="EMBL" id="SJPT01000004">
    <property type="protein sequence ID" value="TWU23467.1"/>
    <property type="molecule type" value="Genomic_DNA"/>
</dbReference>
<dbReference type="AlphaFoldDB" id="A0A5C6CIG8"/>
<evidence type="ECO:0000313" key="1">
    <source>
        <dbReference type="EMBL" id="TWU23467.1"/>
    </source>
</evidence>
<name>A0A5C6CIG8_9BACT</name>
<proteinExistence type="predicted"/>
<keyword evidence="2" id="KW-1185">Reference proteome</keyword>
<dbReference type="Proteomes" id="UP000316304">
    <property type="component" value="Unassembled WGS sequence"/>
</dbReference>
<organism evidence="1 2">
    <name type="scientific">Novipirellula galeiformis</name>
    <dbReference type="NCBI Taxonomy" id="2528004"/>
    <lineage>
        <taxon>Bacteria</taxon>
        <taxon>Pseudomonadati</taxon>
        <taxon>Planctomycetota</taxon>
        <taxon>Planctomycetia</taxon>
        <taxon>Pirellulales</taxon>
        <taxon>Pirellulaceae</taxon>
        <taxon>Novipirellula</taxon>
    </lineage>
</organism>
<comment type="caution">
    <text evidence="1">The sequence shown here is derived from an EMBL/GenBank/DDBJ whole genome shotgun (WGS) entry which is preliminary data.</text>
</comment>
<protein>
    <submittedName>
        <fullName evidence="1">Uncharacterized protein</fullName>
    </submittedName>
</protein>
<sequence length="164" mass="17679">MGLSEHDRERERLVATRSPTLDRGVCVDSAEIDTDDDGFGGAVIDCGGSHPLVKMNRPAPTNAFVFMVIAVPELVPATNFFIKILSSGASGGCISISSLNTFVSCHLDRAIANRVQEKLCPCGPIGTRLTAIRLKRGETEERRIAELKTGATLRDTPQLCVLRV</sequence>
<accession>A0A5C6CIG8</accession>